<name>A0A1S8GRH2_9PROT</name>
<dbReference type="Proteomes" id="UP000200980">
    <property type="component" value="Unassembled WGS sequence"/>
</dbReference>
<organism evidence="1 2">
    <name type="scientific">Bombella intestini</name>
    <dbReference type="NCBI Taxonomy" id="1539051"/>
    <lineage>
        <taxon>Bacteria</taxon>
        <taxon>Pseudomonadati</taxon>
        <taxon>Pseudomonadota</taxon>
        <taxon>Alphaproteobacteria</taxon>
        <taxon>Acetobacterales</taxon>
        <taxon>Acetobacteraceae</taxon>
        <taxon>Bombella</taxon>
    </lineage>
</organism>
<protein>
    <submittedName>
        <fullName evidence="1">Uncharacterized protein</fullName>
    </submittedName>
</protein>
<comment type="caution">
    <text evidence="1">The sequence shown here is derived from an EMBL/GenBank/DDBJ whole genome shotgun (WGS) entry which is preliminary data.</text>
</comment>
<reference evidence="1 2" key="1">
    <citation type="journal article" date="2016" name="PLoS ONE">
        <title>Whole-Genome Sequence Analysis of Bombella intestini LMG 28161T, a Novel Acetic Acid Bacterium Isolated from the Crop of a Red-Tailed Bumble Bee, Bombus lapidarius.</title>
        <authorList>
            <person name="Li L."/>
            <person name="Illeghems K."/>
            <person name="Van Kerrebroeck S."/>
            <person name="Borremans W."/>
            <person name="Cleenwerck I."/>
            <person name="Smagghe G."/>
            <person name="De Vuyst L."/>
            <person name="Vandamme P."/>
        </authorList>
    </citation>
    <scope>NUCLEOTIDE SEQUENCE [LARGE SCALE GENOMIC DNA]</scope>
    <source>
        <strain evidence="1 2">R-52487</strain>
    </source>
</reference>
<evidence type="ECO:0000313" key="2">
    <source>
        <dbReference type="Proteomes" id="UP000200980"/>
    </source>
</evidence>
<dbReference type="EMBL" id="JATM01000001">
    <property type="protein sequence ID" value="OOL19631.1"/>
    <property type="molecule type" value="Genomic_DNA"/>
</dbReference>
<dbReference type="OrthoDB" id="7274454at2"/>
<evidence type="ECO:0000313" key="1">
    <source>
        <dbReference type="EMBL" id="OOL19631.1"/>
    </source>
</evidence>
<keyword evidence="2" id="KW-1185">Reference proteome</keyword>
<proteinExistence type="predicted"/>
<dbReference type="RefSeq" id="WP_077395448.1">
    <property type="nucleotide sequence ID" value="NZ_JATM01000001.1"/>
</dbReference>
<sequence>MSIGGILNSVGRTVLKLGYEISPILLTGGVAEKLGGTVPILLYTEAIAAVNGLIAGGLSGKLNLPDLDNMWCTWNQLSGSTLVDNDVATYPFANQTLAANAVVNKPLTVSMQMRCPPNGPGAMVTKLATLQALSAVLNKHVTMGGEFVVITPGQIYTNMLLVRMADTSPNPATQPSSQFQLDFTRPLTQADEAVQKQGTLMKKLSGGMPGIGGWGSTGSGNLLEGPLTGLGVI</sequence>
<accession>A0A1S8GRH2</accession>
<dbReference type="AlphaFoldDB" id="A0A1S8GRH2"/>
<gene>
    <name evidence="1" type="ORF">AL01_01245</name>
</gene>